<dbReference type="EMBL" id="LZSF01000010">
    <property type="protein sequence ID" value="OBA92573.1"/>
    <property type="molecule type" value="Genomic_DNA"/>
</dbReference>
<evidence type="ECO:0000256" key="1">
    <source>
        <dbReference type="SAM" id="SignalP"/>
    </source>
</evidence>
<dbReference type="PROSITE" id="PS51257">
    <property type="entry name" value="PROKAR_LIPOPROTEIN"/>
    <property type="match status" value="1"/>
</dbReference>
<dbReference type="Pfam" id="PF14230">
    <property type="entry name" value="DUF4333"/>
    <property type="match status" value="1"/>
</dbReference>
<evidence type="ECO:0000313" key="4">
    <source>
        <dbReference type="Proteomes" id="UP000093962"/>
    </source>
</evidence>
<sequence>MAGRSTPRWAALLTAACLLTSCSVHVGGGVTTMSKGQLETAVKDKLSTKTTSTIDSVVCDGGLEGKVGAAQTCTVVTGAKSRRATVRAVDVKGSNIALSIEIIPGQ</sequence>
<dbReference type="RefSeq" id="WP_064857328.1">
    <property type="nucleotide sequence ID" value="NZ_JAPMJT010000006.1"/>
</dbReference>
<evidence type="ECO:0000313" key="3">
    <source>
        <dbReference type="EMBL" id="OBA92573.1"/>
    </source>
</evidence>
<evidence type="ECO:0000259" key="2">
    <source>
        <dbReference type="Pfam" id="PF14230"/>
    </source>
</evidence>
<dbReference type="Proteomes" id="UP000093962">
    <property type="component" value="Unassembled WGS sequence"/>
</dbReference>
<protein>
    <recommendedName>
        <fullName evidence="2">DUF4333 domain-containing protein</fullName>
    </recommendedName>
</protein>
<feature type="domain" description="DUF4333" evidence="2">
    <location>
        <begin position="18"/>
        <end position="93"/>
    </location>
</feature>
<keyword evidence="1" id="KW-0732">Signal</keyword>
<name>A0A1A0N6A7_MYCMU</name>
<gene>
    <name evidence="3" type="ORF">A5642_09105</name>
</gene>
<feature type="chain" id="PRO_5039341374" description="DUF4333 domain-containing protein" evidence="1">
    <location>
        <begin position="27"/>
        <end position="106"/>
    </location>
</feature>
<accession>A0A1A0N6A7</accession>
<organism evidence="3 4">
    <name type="scientific">Mycolicibacterium mucogenicum</name>
    <name type="common">Mycobacterium mucogenicum</name>
    <dbReference type="NCBI Taxonomy" id="56689"/>
    <lineage>
        <taxon>Bacteria</taxon>
        <taxon>Bacillati</taxon>
        <taxon>Actinomycetota</taxon>
        <taxon>Actinomycetes</taxon>
        <taxon>Mycobacteriales</taxon>
        <taxon>Mycobacteriaceae</taxon>
        <taxon>Mycolicibacterium</taxon>
    </lineage>
</organism>
<feature type="signal peptide" evidence="1">
    <location>
        <begin position="1"/>
        <end position="26"/>
    </location>
</feature>
<reference evidence="3 4" key="1">
    <citation type="submission" date="2016-06" db="EMBL/GenBank/DDBJ databases">
        <authorList>
            <person name="Kjaerup R.B."/>
            <person name="Dalgaard T.S."/>
            <person name="Juul-Madsen H.R."/>
        </authorList>
    </citation>
    <scope>NUCLEOTIDE SEQUENCE [LARGE SCALE GENOMIC DNA]</scope>
    <source>
        <strain evidence="3 4">1199456.5</strain>
    </source>
</reference>
<dbReference type="InterPro" id="IPR025637">
    <property type="entry name" value="DUF4333"/>
</dbReference>
<dbReference type="OrthoDB" id="4639819at2"/>
<proteinExistence type="predicted"/>
<comment type="caution">
    <text evidence="3">The sequence shown here is derived from an EMBL/GenBank/DDBJ whole genome shotgun (WGS) entry which is preliminary data.</text>
</comment>
<dbReference type="AlphaFoldDB" id="A0A1A0N6A7"/>